<reference evidence="1 2" key="1">
    <citation type="submission" date="2016-10" db="EMBL/GenBank/DDBJ databases">
        <title>Genome sequence of the basidiomycete white-rot fungus Trametes pubescens.</title>
        <authorList>
            <person name="Makela M.R."/>
            <person name="Granchi Z."/>
            <person name="Peng M."/>
            <person name="De Vries R.P."/>
            <person name="Grigoriev I."/>
            <person name="Riley R."/>
            <person name="Hilden K."/>
        </authorList>
    </citation>
    <scope>NUCLEOTIDE SEQUENCE [LARGE SCALE GENOMIC DNA]</scope>
    <source>
        <strain evidence="1 2">FBCC735</strain>
    </source>
</reference>
<sequence>MTATAESLTLPFETAPVARMSESHWPHLQALSLYGRAVDDTPRVILSSLVGGMPSLQRLSFNVAASSSSRDRGEQSNSSPSSTVLHLRSLTIAYPNPDDAIFSMIGATLKHLSLRDWPRYYYRLYCPGDAVWDTPILSSSSCLKILRRLNLTRLQDLELVYQADNAEEELLLYLSSEVPSLAHLEIHRYQQSGDSLVPYGRIAEILTGLRSLHTLHLNLNFDETCGLYCYKPHLRDSWRQKLEAIGYEILQIMQNGPELAFIALLHHRQVNSQWVEFYPSWHAKGLHVDWDDAGLRGFHSDHSMEHSAEPSAMFLLMAPHMLNDFCAGMKACATRNNIRAFPGAPHGYYIDEQTGELFDFSVGDDVGAARPKLQAARRGLKQAPRNAINAANAKSTVIPYLYNMQIEFRLPQNLELNVKYFIFGIDA</sequence>
<dbReference type="STRING" id="154538.A0A1M2W1X6"/>
<evidence type="ECO:0000313" key="2">
    <source>
        <dbReference type="Proteomes" id="UP000184267"/>
    </source>
</evidence>
<comment type="caution">
    <text evidence="1">The sequence shown here is derived from an EMBL/GenBank/DDBJ whole genome shotgun (WGS) entry which is preliminary data.</text>
</comment>
<accession>A0A1M2W1X6</accession>
<organism evidence="1 2">
    <name type="scientific">Trametes pubescens</name>
    <name type="common">White-rot fungus</name>
    <dbReference type="NCBI Taxonomy" id="154538"/>
    <lineage>
        <taxon>Eukaryota</taxon>
        <taxon>Fungi</taxon>
        <taxon>Dikarya</taxon>
        <taxon>Basidiomycota</taxon>
        <taxon>Agaricomycotina</taxon>
        <taxon>Agaricomycetes</taxon>
        <taxon>Polyporales</taxon>
        <taxon>Polyporaceae</taxon>
        <taxon>Trametes</taxon>
    </lineage>
</organism>
<dbReference type="SUPFAM" id="SSF52047">
    <property type="entry name" value="RNI-like"/>
    <property type="match status" value="1"/>
</dbReference>
<dbReference type="OrthoDB" id="3208561at2759"/>
<feature type="non-terminal residue" evidence="1">
    <location>
        <position position="427"/>
    </location>
</feature>
<gene>
    <name evidence="1" type="ORF">TRAPUB_9684</name>
</gene>
<dbReference type="Gene3D" id="3.80.10.10">
    <property type="entry name" value="Ribonuclease Inhibitor"/>
    <property type="match status" value="1"/>
</dbReference>
<dbReference type="AlphaFoldDB" id="A0A1M2W1X6"/>
<dbReference type="EMBL" id="MNAD01000364">
    <property type="protein sequence ID" value="OJT13762.1"/>
    <property type="molecule type" value="Genomic_DNA"/>
</dbReference>
<protein>
    <submittedName>
        <fullName evidence="1">Uncharacterized protein</fullName>
    </submittedName>
</protein>
<dbReference type="Proteomes" id="UP000184267">
    <property type="component" value="Unassembled WGS sequence"/>
</dbReference>
<dbReference type="InterPro" id="IPR032675">
    <property type="entry name" value="LRR_dom_sf"/>
</dbReference>
<keyword evidence="2" id="KW-1185">Reference proteome</keyword>
<name>A0A1M2W1X6_TRAPU</name>
<proteinExistence type="predicted"/>
<evidence type="ECO:0000313" key="1">
    <source>
        <dbReference type="EMBL" id="OJT13762.1"/>
    </source>
</evidence>